<accession>A0AAN9TCN6</accession>
<comment type="caution">
    <text evidence="2">The sequence shown here is derived from an EMBL/GenBank/DDBJ whole genome shotgun (WGS) entry which is preliminary data.</text>
</comment>
<feature type="compositionally biased region" description="Polar residues" evidence="1">
    <location>
        <begin position="139"/>
        <end position="149"/>
    </location>
</feature>
<dbReference type="EMBL" id="JBBCAQ010000032">
    <property type="protein sequence ID" value="KAK7583843.1"/>
    <property type="molecule type" value="Genomic_DNA"/>
</dbReference>
<sequence length="226" mass="25635">MCSTKGHFPPVEEGDGDGDGNGRPSAILPTNSFVARLADLAPVFNTARIRNVSRVPGCECTRRWMRRGRWEGPLFDAALVKTTESQLEPRNVPPRRRKRTARRPQIDGGNRLERAGRYSSCETASSHLTDPIRGRKKQPASSERPSPTLQRRDYVYVTRKRFARTLRNRKARRDRAIVYWTKKLQIFGVKRRSSVTDVDHSRARDHFGCEFSTDIGIGMAFAAGHS</sequence>
<name>A0AAN9TCN6_9HEMI</name>
<reference evidence="2 3" key="1">
    <citation type="submission" date="2024-03" db="EMBL/GenBank/DDBJ databases">
        <title>Adaptation during the transition from Ophiocordyceps entomopathogen to insect associate is accompanied by gene loss and intensified selection.</title>
        <authorList>
            <person name="Ward C.M."/>
            <person name="Onetto C.A."/>
            <person name="Borneman A.R."/>
        </authorList>
    </citation>
    <scope>NUCLEOTIDE SEQUENCE [LARGE SCALE GENOMIC DNA]</scope>
    <source>
        <strain evidence="2">AWRI1</strain>
        <tissue evidence="2">Single Adult Female</tissue>
    </source>
</reference>
<dbReference type="Proteomes" id="UP001367676">
    <property type="component" value="Unassembled WGS sequence"/>
</dbReference>
<organism evidence="2 3">
    <name type="scientific">Parthenolecanium corni</name>
    <dbReference type="NCBI Taxonomy" id="536013"/>
    <lineage>
        <taxon>Eukaryota</taxon>
        <taxon>Metazoa</taxon>
        <taxon>Ecdysozoa</taxon>
        <taxon>Arthropoda</taxon>
        <taxon>Hexapoda</taxon>
        <taxon>Insecta</taxon>
        <taxon>Pterygota</taxon>
        <taxon>Neoptera</taxon>
        <taxon>Paraneoptera</taxon>
        <taxon>Hemiptera</taxon>
        <taxon>Sternorrhyncha</taxon>
        <taxon>Coccoidea</taxon>
        <taxon>Coccidae</taxon>
        <taxon>Parthenolecanium</taxon>
    </lineage>
</organism>
<proteinExistence type="predicted"/>
<evidence type="ECO:0000313" key="3">
    <source>
        <dbReference type="Proteomes" id="UP001367676"/>
    </source>
</evidence>
<gene>
    <name evidence="2" type="ORF">V9T40_004806</name>
</gene>
<dbReference type="AlphaFoldDB" id="A0AAN9TCN6"/>
<feature type="compositionally biased region" description="Basic residues" evidence="1">
    <location>
        <begin position="93"/>
        <end position="102"/>
    </location>
</feature>
<feature type="region of interest" description="Disordered" evidence="1">
    <location>
        <begin position="85"/>
        <end position="150"/>
    </location>
</feature>
<evidence type="ECO:0000256" key="1">
    <source>
        <dbReference type="SAM" id="MobiDB-lite"/>
    </source>
</evidence>
<feature type="region of interest" description="Disordered" evidence="1">
    <location>
        <begin position="1"/>
        <end position="26"/>
    </location>
</feature>
<evidence type="ECO:0000313" key="2">
    <source>
        <dbReference type="EMBL" id="KAK7583843.1"/>
    </source>
</evidence>
<protein>
    <submittedName>
        <fullName evidence="2">Uncharacterized protein</fullName>
    </submittedName>
</protein>
<keyword evidence="3" id="KW-1185">Reference proteome</keyword>